<feature type="compositionally biased region" description="Basic and acidic residues" evidence="1">
    <location>
        <begin position="59"/>
        <end position="95"/>
    </location>
</feature>
<dbReference type="AlphaFoldDB" id="A0A3G9IYU6"/>
<organism evidence="2 3">
    <name type="scientific">Paenibacillus baekrokdamisoli</name>
    <dbReference type="NCBI Taxonomy" id="1712516"/>
    <lineage>
        <taxon>Bacteria</taxon>
        <taxon>Bacillati</taxon>
        <taxon>Bacillota</taxon>
        <taxon>Bacilli</taxon>
        <taxon>Bacillales</taxon>
        <taxon>Paenibacillaceae</taxon>
        <taxon>Paenibacillus</taxon>
    </lineage>
</organism>
<dbReference type="InterPro" id="IPR051675">
    <property type="entry name" value="Endo/Exo/Phosphatase_dom_1"/>
</dbReference>
<dbReference type="Pfam" id="PF12836">
    <property type="entry name" value="HHH_3"/>
    <property type="match status" value="1"/>
</dbReference>
<dbReference type="GO" id="GO:0015627">
    <property type="term" value="C:type II protein secretion system complex"/>
    <property type="evidence" value="ECO:0007669"/>
    <property type="project" value="TreeGrafter"/>
</dbReference>
<evidence type="ECO:0000256" key="1">
    <source>
        <dbReference type="SAM" id="MobiDB-lite"/>
    </source>
</evidence>
<dbReference type="GO" id="GO:0015628">
    <property type="term" value="P:protein secretion by the type II secretion system"/>
    <property type="evidence" value="ECO:0007669"/>
    <property type="project" value="TreeGrafter"/>
</dbReference>
<dbReference type="InterPro" id="IPR010994">
    <property type="entry name" value="RuvA_2-like"/>
</dbReference>
<dbReference type="GO" id="GO:0003677">
    <property type="term" value="F:DNA binding"/>
    <property type="evidence" value="ECO:0007669"/>
    <property type="project" value="InterPro"/>
</dbReference>
<sequence length="175" mass="19119">MRKGNHAANNRQQILIVALLLVSVILLTIALWPSASSEPLGWVAVNSQVEQTLAVLEQKEETKKPSAAENDKSSIVVEADKKSSQLKEGTQDEQKNGQQPQQAQQPRQTDGKLNINQATAEQLDALPGIGEVKARTIVEDREKNGAFRTVDDLRRVKGIGPKLLEKLKSSIVALP</sequence>
<dbReference type="PANTHER" id="PTHR21180">
    <property type="entry name" value="ENDONUCLEASE/EXONUCLEASE/PHOSPHATASE FAMILY DOMAIN-CONTAINING PROTEIN 1"/>
    <property type="match status" value="1"/>
</dbReference>
<dbReference type="EMBL" id="AP019308">
    <property type="protein sequence ID" value="BBH21335.1"/>
    <property type="molecule type" value="Genomic_DNA"/>
</dbReference>
<keyword evidence="3" id="KW-1185">Reference proteome</keyword>
<evidence type="ECO:0000313" key="3">
    <source>
        <dbReference type="Proteomes" id="UP000275368"/>
    </source>
</evidence>
<feature type="region of interest" description="Disordered" evidence="1">
    <location>
        <begin position="59"/>
        <end position="116"/>
    </location>
</feature>
<name>A0A3G9IYU6_9BACL</name>
<protein>
    <submittedName>
        <fullName evidence="2">Uncharacterized protein</fullName>
    </submittedName>
</protein>
<dbReference type="InterPro" id="IPR003583">
    <property type="entry name" value="Hlx-hairpin-Hlx_DNA-bd_motif"/>
</dbReference>
<proteinExistence type="predicted"/>
<reference evidence="2 3" key="1">
    <citation type="submission" date="2018-11" db="EMBL/GenBank/DDBJ databases">
        <title>Complete genome sequence of Paenibacillus baekrokdamisoli strain KCTC 33723.</title>
        <authorList>
            <person name="Kang S.W."/>
            <person name="Lee K.C."/>
            <person name="Kim K.K."/>
            <person name="Kim J.S."/>
            <person name="Kim D.S."/>
            <person name="Ko S.H."/>
            <person name="Yang S.H."/>
            <person name="Lee J.S."/>
        </authorList>
    </citation>
    <scope>NUCLEOTIDE SEQUENCE [LARGE SCALE GENOMIC DNA]</scope>
    <source>
        <strain evidence="2 3">KCTC 33723</strain>
    </source>
</reference>
<dbReference type="GO" id="GO:0006281">
    <property type="term" value="P:DNA repair"/>
    <property type="evidence" value="ECO:0007669"/>
    <property type="project" value="InterPro"/>
</dbReference>
<dbReference type="SMART" id="SM00278">
    <property type="entry name" value="HhH1"/>
    <property type="match status" value="2"/>
</dbReference>
<feature type="compositionally biased region" description="Low complexity" evidence="1">
    <location>
        <begin position="98"/>
        <end position="108"/>
    </location>
</feature>
<dbReference type="OrthoDB" id="9790239at2"/>
<dbReference type="InterPro" id="IPR004509">
    <property type="entry name" value="Competence_ComEA_HhH"/>
</dbReference>
<dbReference type="NCBIfam" id="TIGR00426">
    <property type="entry name" value="competence protein ComEA helix-hairpin-helix repeat region"/>
    <property type="match status" value="1"/>
</dbReference>
<gene>
    <name evidence="2" type="ORF">Back11_26800</name>
</gene>
<dbReference type="Gene3D" id="1.10.150.320">
    <property type="entry name" value="Photosystem II 12 kDa extrinsic protein"/>
    <property type="match status" value="1"/>
</dbReference>
<dbReference type="PANTHER" id="PTHR21180:SF32">
    <property type="entry name" value="ENDONUCLEASE_EXONUCLEASE_PHOSPHATASE FAMILY DOMAIN-CONTAINING PROTEIN 1"/>
    <property type="match status" value="1"/>
</dbReference>
<dbReference type="Proteomes" id="UP000275368">
    <property type="component" value="Chromosome"/>
</dbReference>
<accession>A0A3G9IYU6</accession>
<dbReference type="KEGG" id="pbk:Back11_26800"/>
<evidence type="ECO:0000313" key="2">
    <source>
        <dbReference type="EMBL" id="BBH21335.1"/>
    </source>
</evidence>
<dbReference type="SUPFAM" id="SSF47781">
    <property type="entry name" value="RuvA domain 2-like"/>
    <property type="match status" value="1"/>
</dbReference>
<dbReference type="RefSeq" id="WP_125657682.1">
    <property type="nucleotide sequence ID" value="NZ_AP019308.1"/>
</dbReference>